<dbReference type="SUPFAM" id="SSF53927">
    <property type="entry name" value="Cytidine deaminase-like"/>
    <property type="match status" value="1"/>
</dbReference>
<evidence type="ECO:0000256" key="3">
    <source>
        <dbReference type="HAMAP-Rule" id="MF_00187"/>
    </source>
</evidence>
<name>A0A0E4C9N3_9FIRM</name>
<comment type="function">
    <text evidence="3">Required for formate dehydrogenase (FDH) activity. Acts as a sulfur carrier protein that transfers sulfur from IscS to the molybdenum cofactor prior to its insertion into FDH.</text>
</comment>
<dbReference type="HAMAP" id="MF_00187">
    <property type="entry name" value="FdhD"/>
    <property type="match status" value="1"/>
</dbReference>
<keyword evidence="2 3" id="KW-0501">Molybdenum cofactor biosynthesis</keyword>
<dbReference type="AlphaFoldDB" id="A0A0E4C9N3"/>
<dbReference type="Gene3D" id="3.40.140.10">
    <property type="entry name" value="Cytidine Deaminase, domain 2"/>
    <property type="match status" value="1"/>
</dbReference>
<feature type="active site" description="Cysteine persulfide intermediate" evidence="3">
    <location>
        <position position="106"/>
    </location>
</feature>
<dbReference type="GO" id="GO:0006777">
    <property type="term" value="P:Mo-molybdopterin cofactor biosynthetic process"/>
    <property type="evidence" value="ECO:0007669"/>
    <property type="project" value="UniProtKB-UniRule"/>
</dbReference>
<keyword evidence="1 3" id="KW-0963">Cytoplasm</keyword>
<dbReference type="STRING" id="690567.2497"/>
<keyword evidence="5" id="KW-1185">Reference proteome</keyword>
<evidence type="ECO:0000256" key="2">
    <source>
        <dbReference type="ARBA" id="ARBA00023150"/>
    </source>
</evidence>
<comment type="similarity">
    <text evidence="3">Belongs to the FdhD family.</text>
</comment>
<dbReference type="NCBIfam" id="TIGR00129">
    <property type="entry name" value="fdhD_narQ"/>
    <property type="match status" value="1"/>
</dbReference>
<evidence type="ECO:0000313" key="5">
    <source>
        <dbReference type="Proteomes" id="UP000045545"/>
    </source>
</evidence>
<dbReference type="GO" id="GO:0097163">
    <property type="term" value="F:sulfur carrier activity"/>
    <property type="evidence" value="ECO:0007669"/>
    <property type="project" value="UniProtKB-UniRule"/>
</dbReference>
<reference evidence="4 5" key="1">
    <citation type="submission" date="2015-03" db="EMBL/GenBank/DDBJ databases">
        <authorList>
            <person name="Murphy D."/>
        </authorList>
    </citation>
    <scope>NUCLEOTIDE SEQUENCE [LARGE SCALE GENOMIC DNA]</scope>
    <source>
        <strain evidence="4 5">OL-4</strain>
    </source>
</reference>
<dbReference type="Pfam" id="PF02634">
    <property type="entry name" value="FdhD-NarQ"/>
    <property type="match status" value="1"/>
</dbReference>
<accession>A0A0E4C9N3</accession>
<dbReference type="InterPro" id="IPR016193">
    <property type="entry name" value="Cytidine_deaminase-like"/>
</dbReference>
<dbReference type="EMBL" id="CGIH01000049">
    <property type="protein sequence ID" value="CFY05190.1"/>
    <property type="molecule type" value="Genomic_DNA"/>
</dbReference>
<dbReference type="Proteomes" id="UP000045545">
    <property type="component" value="Unassembled WGS sequence"/>
</dbReference>
<comment type="subcellular location">
    <subcellularLocation>
        <location evidence="3">Cytoplasm</location>
    </subcellularLocation>
</comment>
<dbReference type="GO" id="GO:0016783">
    <property type="term" value="F:sulfurtransferase activity"/>
    <property type="evidence" value="ECO:0007669"/>
    <property type="project" value="InterPro"/>
</dbReference>
<dbReference type="PIRSF" id="PIRSF015626">
    <property type="entry name" value="FdhD"/>
    <property type="match status" value="1"/>
</dbReference>
<gene>
    <name evidence="3" type="primary">fdhD</name>
    <name evidence="4" type="ORF">2497</name>
</gene>
<evidence type="ECO:0000256" key="1">
    <source>
        <dbReference type="ARBA" id="ARBA00022490"/>
    </source>
</evidence>
<dbReference type="RefSeq" id="WP_242847567.1">
    <property type="nucleotide sequence ID" value="NZ_CGIH01000049.1"/>
</dbReference>
<sequence length="263" mass="28880">MDLPALYEKRELRLFEDNSLQTVIDTVVIETHLTILVNDNEFATLVCSPQAYTELAVGYLLSEGILETYEDLRSIDCDQEQRIVKVYTARPLDLQSNPGYRQINSCAGRGQSGLQIDSQGLGAVFSQETFTPEQLLGMLQLLEKRGEVFRLTGGTHSAALGCGGDLLISYEDIGRHNAVDKVLGAAFLQQIGFNDKCLVLSGRVASEILLKAARQHIPLVLSRSAATSLTVELAQSMGITVVGFARGTRFNIYSCPGRIKFNY</sequence>
<dbReference type="GO" id="GO:0005737">
    <property type="term" value="C:cytoplasm"/>
    <property type="evidence" value="ECO:0007669"/>
    <property type="project" value="UniProtKB-SubCell"/>
</dbReference>
<proteinExistence type="inferred from homology"/>
<protein>
    <recommendedName>
        <fullName evidence="3">Sulfur carrier protein FdhD</fullName>
    </recommendedName>
</protein>
<feature type="binding site" evidence="3">
    <location>
        <begin position="244"/>
        <end position="249"/>
    </location>
    <ligand>
        <name>Mo-bis(molybdopterin guanine dinucleotide)</name>
        <dbReference type="ChEBI" id="CHEBI:60539"/>
    </ligand>
</feature>
<dbReference type="PANTHER" id="PTHR30592:SF1">
    <property type="entry name" value="SULFUR CARRIER PROTEIN FDHD"/>
    <property type="match status" value="1"/>
</dbReference>
<dbReference type="PANTHER" id="PTHR30592">
    <property type="entry name" value="FORMATE DEHYDROGENASE"/>
    <property type="match status" value="1"/>
</dbReference>
<organism evidence="4 5">
    <name type="scientific">Syntrophomonas zehnderi OL-4</name>
    <dbReference type="NCBI Taxonomy" id="690567"/>
    <lineage>
        <taxon>Bacteria</taxon>
        <taxon>Bacillati</taxon>
        <taxon>Bacillota</taxon>
        <taxon>Clostridia</taxon>
        <taxon>Eubacteriales</taxon>
        <taxon>Syntrophomonadaceae</taxon>
        <taxon>Syntrophomonas</taxon>
    </lineage>
</organism>
<dbReference type="Gene3D" id="3.10.20.10">
    <property type="match status" value="1"/>
</dbReference>
<dbReference type="InterPro" id="IPR003786">
    <property type="entry name" value="FdhD"/>
</dbReference>
<evidence type="ECO:0000313" key="4">
    <source>
        <dbReference type="EMBL" id="CFY05190.1"/>
    </source>
</evidence>